<evidence type="ECO:0000313" key="10">
    <source>
        <dbReference type="Proteomes" id="UP000199199"/>
    </source>
</evidence>
<dbReference type="CDD" id="cd00082">
    <property type="entry name" value="HisKA"/>
    <property type="match status" value="1"/>
</dbReference>
<dbReference type="PRINTS" id="PR00344">
    <property type="entry name" value="BCTRLSENSOR"/>
</dbReference>
<evidence type="ECO:0000259" key="8">
    <source>
        <dbReference type="PROSITE" id="PS50109"/>
    </source>
</evidence>
<sequence length="398" mass="43829">MGLVRPLASRVSGRPLITLIGAVYIALALGWTIGQLVHGEPLVNLLTVPLMVGTPGVVLVLGSYRLSQTDIDPDFYGVVGRWCLASIGAIIGVLVVYHVQPADDLSNPRRGILILSALSSVAGFGVGIHDARAKTRAREVAKRNRELRRVRAELERSNERLEQFAYAASHDLEEPLRMVTSYLSLLEDRYADDLDEDAEEFIEYAVDGAERMKAMIDALLQYSRVETQGEPLEPVDLEEVLATVRKNLEVQVEESDATIERQTLPRVLGDRGQLQHVFQNLLSNAIEYSEDEPPRVTISADRDDSMWTVSVRDHGIGIPPEHQEDVFEVFERLHTHDEHAGTGIGLALCRRIVERHGGDIWVDSEPGEGATFSLTLPAVTRDANSSRVAGGAGGTRFT</sequence>
<dbReference type="EMBL" id="FOZS01000002">
    <property type="protein sequence ID" value="SFS79287.1"/>
    <property type="molecule type" value="Genomic_DNA"/>
</dbReference>
<evidence type="ECO:0000256" key="7">
    <source>
        <dbReference type="SAM" id="Phobius"/>
    </source>
</evidence>
<keyword evidence="7" id="KW-0472">Membrane</keyword>
<dbReference type="OrthoDB" id="8127at2157"/>
<dbReference type="InterPro" id="IPR031623">
    <property type="entry name" value="HisKA_4TM"/>
</dbReference>
<dbReference type="InterPro" id="IPR005467">
    <property type="entry name" value="His_kinase_dom"/>
</dbReference>
<feature type="coiled-coil region" evidence="6">
    <location>
        <begin position="137"/>
        <end position="164"/>
    </location>
</feature>
<organism evidence="9 10">
    <name type="scientific">Halostagnicola kamekurae</name>
    <dbReference type="NCBI Taxonomy" id="619731"/>
    <lineage>
        <taxon>Archaea</taxon>
        <taxon>Methanobacteriati</taxon>
        <taxon>Methanobacteriota</taxon>
        <taxon>Stenosarchaea group</taxon>
        <taxon>Halobacteria</taxon>
        <taxon>Halobacteriales</taxon>
        <taxon>Natrialbaceae</taxon>
        <taxon>Halostagnicola</taxon>
    </lineage>
</organism>
<keyword evidence="7" id="KW-0812">Transmembrane</keyword>
<dbReference type="GO" id="GO:0000155">
    <property type="term" value="F:phosphorelay sensor kinase activity"/>
    <property type="evidence" value="ECO:0007669"/>
    <property type="project" value="InterPro"/>
</dbReference>
<evidence type="ECO:0000313" key="9">
    <source>
        <dbReference type="EMBL" id="SFS79287.1"/>
    </source>
</evidence>
<dbReference type="AlphaFoldDB" id="A0A1I6SQU9"/>
<feature type="transmembrane region" description="Helical" evidence="7">
    <location>
        <begin position="45"/>
        <end position="66"/>
    </location>
</feature>
<feature type="domain" description="Histidine kinase" evidence="8">
    <location>
        <begin position="167"/>
        <end position="380"/>
    </location>
</feature>
<dbReference type="SMART" id="SM00387">
    <property type="entry name" value="HATPase_c"/>
    <property type="match status" value="1"/>
</dbReference>
<dbReference type="RefSeq" id="WP_092905247.1">
    <property type="nucleotide sequence ID" value="NZ_FOZS01000002.1"/>
</dbReference>
<dbReference type="PROSITE" id="PS50109">
    <property type="entry name" value="HIS_KIN"/>
    <property type="match status" value="1"/>
</dbReference>
<gene>
    <name evidence="9" type="ORF">SAMN04488556_2850</name>
</gene>
<dbReference type="FunFam" id="3.30.565.10:FF:000006">
    <property type="entry name" value="Sensor histidine kinase WalK"/>
    <property type="match status" value="1"/>
</dbReference>
<dbReference type="Gene3D" id="1.10.287.130">
    <property type="match status" value="1"/>
</dbReference>
<dbReference type="PANTHER" id="PTHR43304">
    <property type="entry name" value="PHYTOCHROME-LIKE PROTEIN CPH1"/>
    <property type="match status" value="1"/>
</dbReference>
<feature type="transmembrane region" description="Helical" evidence="7">
    <location>
        <begin position="111"/>
        <end position="128"/>
    </location>
</feature>
<accession>A0A1I6SQU9</accession>
<dbReference type="Proteomes" id="UP000199199">
    <property type="component" value="Unassembled WGS sequence"/>
</dbReference>
<dbReference type="PANTHER" id="PTHR43304:SF1">
    <property type="entry name" value="PAC DOMAIN-CONTAINING PROTEIN"/>
    <property type="match status" value="1"/>
</dbReference>
<protein>
    <recommendedName>
        <fullName evidence="2">histidine kinase</fullName>
        <ecNumber evidence="2">2.7.13.3</ecNumber>
    </recommendedName>
</protein>
<keyword evidence="5 9" id="KW-0418">Kinase</keyword>
<dbReference type="Gene3D" id="3.30.565.10">
    <property type="entry name" value="Histidine kinase-like ATPase, C-terminal domain"/>
    <property type="match status" value="1"/>
</dbReference>
<dbReference type="InterPro" id="IPR003661">
    <property type="entry name" value="HisK_dim/P_dom"/>
</dbReference>
<dbReference type="SUPFAM" id="SSF47384">
    <property type="entry name" value="Homodimeric domain of signal transducing histidine kinase"/>
    <property type="match status" value="1"/>
</dbReference>
<dbReference type="InterPro" id="IPR003594">
    <property type="entry name" value="HATPase_dom"/>
</dbReference>
<dbReference type="Pfam" id="PF00512">
    <property type="entry name" value="HisKA"/>
    <property type="match status" value="1"/>
</dbReference>
<evidence type="ECO:0000256" key="5">
    <source>
        <dbReference type="ARBA" id="ARBA00022777"/>
    </source>
</evidence>
<evidence type="ECO:0000256" key="2">
    <source>
        <dbReference type="ARBA" id="ARBA00012438"/>
    </source>
</evidence>
<dbReference type="InterPro" id="IPR052162">
    <property type="entry name" value="Sensor_kinase/Photoreceptor"/>
</dbReference>
<keyword evidence="4" id="KW-0808">Transferase</keyword>
<reference evidence="10" key="1">
    <citation type="submission" date="2016-10" db="EMBL/GenBank/DDBJ databases">
        <authorList>
            <person name="Varghese N."/>
            <person name="Submissions S."/>
        </authorList>
    </citation>
    <scope>NUCLEOTIDE SEQUENCE [LARGE SCALE GENOMIC DNA]</scope>
    <source>
        <strain evidence="10">DSM 22427</strain>
    </source>
</reference>
<dbReference type="Pfam" id="PF16926">
    <property type="entry name" value="HisKA_4TM"/>
    <property type="match status" value="1"/>
</dbReference>
<evidence type="ECO:0000256" key="3">
    <source>
        <dbReference type="ARBA" id="ARBA00022553"/>
    </source>
</evidence>
<evidence type="ECO:0000256" key="1">
    <source>
        <dbReference type="ARBA" id="ARBA00000085"/>
    </source>
</evidence>
<evidence type="ECO:0000256" key="4">
    <source>
        <dbReference type="ARBA" id="ARBA00022679"/>
    </source>
</evidence>
<name>A0A1I6SQU9_9EURY</name>
<dbReference type="InterPro" id="IPR036890">
    <property type="entry name" value="HATPase_C_sf"/>
</dbReference>
<dbReference type="SMART" id="SM00388">
    <property type="entry name" value="HisKA"/>
    <property type="match status" value="1"/>
</dbReference>
<dbReference type="InterPro" id="IPR004358">
    <property type="entry name" value="Sig_transdc_His_kin-like_C"/>
</dbReference>
<proteinExistence type="predicted"/>
<dbReference type="EC" id="2.7.13.3" evidence="2"/>
<dbReference type="Pfam" id="PF02518">
    <property type="entry name" value="HATPase_c"/>
    <property type="match status" value="1"/>
</dbReference>
<keyword evidence="6" id="KW-0175">Coiled coil</keyword>
<evidence type="ECO:0000256" key="6">
    <source>
        <dbReference type="SAM" id="Coils"/>
    </source>
</evidence>
<feature type="transmembrane region" description="Helical" evidence="7">
    <location>
        <begin position="78"/>
        <end position="99"/>
    </location>
</feature>
<dbReference type="InterPro" id="IPR036097">
    <property type="entry name" value="HisK_dim/P_sf"/>
</dbReference>
<dbReference type="SUPFAM" id="SSF55874">
    <property type="entry name" value="ATPase domain of HSP90 chaperone/DNA topoisomerase II/histidine kinase"/>
    <property type="match status" value="1"/>
</dbReference>
<comment type="catalytic activity">
    <reaction evidence="1">
        <text>ATP + protein L-histidine = ADP + protein N-phospho-L-histidine.</text>
        <dbReference type="EC" id="2.7.13.3"/>
    </reaction>
</comment>
<keyword evidence="3" id="KW-0597">Phosphoprotein</keyword>
<keyword evidence="7" id="KW-1133">Transmembrane helix</keyword>
<feature type="transmembrane region" description="Helical" evidence="7">
    <location>
        <begin position="12"/>
        <end position="33"/>
    </location>
</feature>
<keyword evidence="10" id="KW-1185">Reference proteome</keyword>